<keyword evidence="1" id="KW-0479">Metal-binding</keyword>
<dbReference type="EMBL" id="CP044222">
    <property type="protein sequence ID" value="QEW07903.1"/>
    <property type="molecule type" value="Genomic_DNA"/>
</dbReference>
<dbReference type="KEGG" id="nik:F5I99_16180"/>
<dbReference type="RefSeq" id="WP_151057787.1">
    <property type="nucleotide sequence ID" value="NZ_CP044222.1"/>
</dbReference>
<dbReference type="PANTHER" id="PTHR42988">
    <property type="entry name" value="PHOSPHOHYDROLASE"/>
    <property type="match status" value="1"/>
</dbReference>
<dbReference type="InterPro" id="IPR042283">
    <property type="entry name" value="GpdQ_catalytic"/>
</dbReference>
<comment type="similarity">
    <text evidence="4">Belongs to the cyclic nucleotide phosphodiesterase class-III family.</text>
</comment>
<dbReference type="CDD" id="cd07402">
    <property type="entry name" value="MPP_GpdQ"/>
    <property type="match status" value="1"/>
</dbReference>
<keyword evidence="3" id="KW-0408">Iron</keyword>
<dbReference type="Proteomes" id="UP000325606">
    <property type="component" value="Chromosome"/>
</dbReference>
<dbReference type="PANTHER" id="PTHR42988:SF2">
    <property type="entry name" value="CYCLIC NUCLEOTIDE PHOSPHODIESTERASE CBUA0032-RELATED"/>
    <property type="match status" value="1"/>
</dbReference>
<reference evidence="6 7" key="1">
    <citation type="submission" date="2019-09" db="EMBL/GenBank/DDBJ databases">
        <title>Nitrincola iocasae sp. nov., a bacterium isolated from the sediment collected at a cold seep field in South China Sea.</title>
        <authorList>
            <person name="Zhang H."/>
            <person name="Wang H."/>
            <person name="Li C."/>
        </authorList>
    </citation>
    <scope>NUCLEOTIDE SEQUENCE [LARGE SCALE GENOMIC DNA]</scope>
    <source>
        <strain evidence="6 7">KXZD1103</strain>
    </source>
</reference>
<dbReference type="Pfam" id="PF00149">
    <property type="entry name" value="Metallophos"/>
    <property type="match status" value="1"/>
</dbReference>
<dbReference type="InterPro" id="IPR029052">
    <property type="entry name" value="Metallo-depent_PP-like"/>
</dbReference>
<gene>
    <name evidence="6" type="ORF">F5I99_16180</name>
</gene>
<evidence type="ECO:0000256" key="2">
    <source>
        <dbReference type="ARBA" id="ARBA00022801"/>
    </source>
</evidence>
<evidence type="ECO:0000256" key="3">
    <source>
        <dbReference type="ARBA" id="ARBA00023004"/>
    </source>
</evidence>
<proteinExistence type="inferred from homology"/>
<protein>
    <submittedName>
        <fullName evidence="6">Phosphodiesterase</fullName>
    </submittedName>
</protein>
<evidence type="ECO:0000313" key="7">
    <source>
        <dbReference type="Proteomes" id="UP000325606"/>
    </source>
</evidence>
<keyword evidence="2" id="KW-0378">Hydrolase</keyword>
<accession>A0A5J6LHP2</accession>
<organism evidence="6 7">
    <name type="scientific">Nitrincola iocasae</name>
    <dbReference type="NCBI Taxonomy" id="2614693"/>
    <lineage>
        <taxon>Bacteria</taxon>
        <taxon>Pseudomonadati</taxon>
        <taxon>Pseudomonadota</taxon>
        <taxon>Gammaproteobacteria</taxon>
        <taxon>Oceanospirillales</taxon>
        <taxon>Oceanospirillaceae</taxon>
        <taxon>Nitrincola</taxon>
    </lineage>
</organism>
<dbReference type="InterPro" id="IPR026575">
    <property type="entry name" value="GpdQ/CpdA-like"/>
</dbReference>
<keyword evidence="7" id="KW-1185">Reference proteome</keyword>
<dbReference type="GO" id="GO:0046872">
    <property type="term" value="F:metal ion binding"/>
    <property type="evidence" value="ECO:0007669"/>
    <property type="project" value="UniProtKB-KW"/>
</dbReference>
<dbReference type="InterPro" id="IPR050884">
    <property type="entry name" value="CNP_phosphodiesterase-III"/>
</dbReference>
<dbReference type="Gene3D" id="3.30.750.180">
    <property type="entry name" value="GpdQ, beta-strand dimerisation domain"/>
    <property type="match status" value="1"/>
</dbReference>
<evidence type="ECO:0000256" key="4">
    <source>
        <dbReference type="ARBA" id="ARBA00025742"/>
    </source>
</evidence>
<evidence type="ECO:0000256" key="1">
    <source>
        <dbReference type="ARBA" id="ARBA00022723"/>
    </source>
</evidence>
<evidence type="ECO:0000259" key="5">
    <source>
        <dbReference type="Pfam" id="PF00149"/>
    </source>
</evidence>
<name>A0A5J6LHP2_9GAMM</name>
<dbReference type="SUPFAM" id="SSF56300">
    <property type="entry name" value="Metallo-dependent phosphatases"/>
    <property type="match status" value="1"/>
</dbReference>
<dbReference type="GO" id="GO:0004112">
    <property type="term" value="F:cyclic-nucleotide phosphodiesterase activity"/>
    <property type="evidence" value="ECO:0007669"/>
    <property type="project" value="InterPro"/>
</dbReference>
<feature type="domain" description="Calcineurin-like phosphoesterase" evidence="5">
    <location>
        <begin position="1"/>
        <end position="196"/>
    </location>
</feature>
<sequence length="261" mass="29083">MLIAQISDTHYLTDGTTLANQFNTAAAFTQLIKAIAQQPMQPDLILFSGDVGERATPEEYRTVGNALRALGIPVRIVPGNHDAREVMQAELPDMTGIESNHLCLFDDGFDIAIIGLDTSKEGQPSGHLCPERLDWLEHKLARVKDRPVVIFMHHPPITTGLDAMDRMGLVEGKDQLSELVRQHGKVEAILCGHMHRSIFGRFAGVPVQVAPSASHQIAFDLREKEPYRFSHEPAQYLMHLWSERDGLISHTVSVNTDYHPL</sequence>
<dbReference type="Gene3D" id="3.60.21.40">
    <property type="entry name" value="GpdQ, catalytic alpha/beta sandwich domain"/>
    <property type="match status" value="1"/>
</dbReference>
<evidence type="ECO:0000313" key="6">
    <source>
        <dbReference type="EMBL" id="QEW07903.1"/>
    </source>
</evidence>
<dbReference type="InterPro" id="IPR004843">
    <property type="entry name" value="Calcineurin-like_PHP"/>
</dbReference>
<dbReference type="AlphaFoldDB" id="A0A5J6LHP2"/>
<dbReference type="InterPro" id="IPR042281">
    <property type="entry name" value="GpdQ_beta-strand"/>
</dbReference>